<feature type="compositionally biased region" description="Polar residues" evidence="6">
    <location>
        <begin position="99"/>
        <end position="109"/>
    </location>
</feature>
<dbReference type="GO" id="GO:0051598">
    <property type="term" value="P:meiotic recombination checkpoint signaling"/>
    <property type="evidence" value="ECO:0007669"/>
    <property type="project" value="TreeGrafter"/>
</dbReference>
<reference evidence="8 9" key="1">
    <citation type="submission" date="2023-08" db="EMBL/GenBank/DDBJ databases">
        <authorList>
            <person name="Palmer J.M."/>
        </authorList>
    </citation>
    <scope>NUCLEOTIDE SEQUENCE [LARGE SCALE GENOMIC DNA]</scope>
    <source>
        <strain evidence="8 9">TWF481</strain>
    </source>
</reference>
<evidence type="ECO:0000256" key="4">
    <source>
        <dbReference type="ARBA" id="ARBA00023242"/>
    </source>
</evidence>
<evidence type="ECO:0000256" key="3">
    <source>
        <dbReference type="ARBA" id="ARBA00022454"/>
    </source>
</evidence>
<dbReference type="AlphaFoldDB" id="A0AAV9WAT4"/>
<dbReference type="Gene3D" id="3.30.900.10">
    <property type="entry name" value="HORMA domain"/>
    <property type="match status" value="1"/>
</dbReference>
<gene>
    <name evidence="8" type="primary">HOP1</name>
    <name evidence="8" type="ORF">TWF481_007215</name>
</gene>
<keyword evidence="3" id="KW-0158">Chromosome</keyword>
<dbReference type="InterPro" id="IPR051294">
    <property type="entry name" value="HORMA_MeioticProgression"/>
</dbReference>
<dbReference type="GO" id="GO:0005694">
    <property type="term" value="C:chromosome"/>
    <property type="evidence" value="ECO:0007669"/>
    <property type="project" value="UniProtKB-SubCell"/>
</dbReference>
<dbReference type="InterPro" id="IPR003511">
    <property type="entry name" value="HORMA_dom"/>
</dbReference>
<dbReference type="Proteomes" id="UP001370758">
    <property type="component" value="Unassembled WGS sequence"/>
</dbReference>
<dbReference type="GO" id="GO:0005634">
    <property type="term" value="C:nucleus"/>
    <property type="evidence" value="ECO:0007669"/>
    <property type="project" value="UniProtKB-SubCell"/>
</dbReference>
<feature type="region of interest" description="Disordered" evidence="6">
    <location>
        <begin position="98"/>
        <end position="122"/>
    </location>
</feature>
<dbReference type="Pfam" id="PF02301">
    <property type="entry name" value="HORMA"/>
    <property type="match status" value="1"/>
</dbReference>
<name>A0AAV9WAT4_9PEZI</name>
<proteinExistence type="predicted"/>
<feature type="compositionally biased region" description="Polar residues" evidence="6">
    <location>
        <begin position="1"/>
        <end position="26"/>
    </location>
</feature>
<keyword evidence="9" id="KW-1185">Reference proteome</keyword>
<comment type="subcellular location">
    <subcellularLocation>
        <location evidence="2">Chromosome</location>
    </subcellularLocation>
    <subcellularLocation>
        <location evidence="1">Nucleus</location>
    </subcellularLocation>
</comment>
<comment type="caution">
    <text evidence="8">The sequence shown here is derived from an EMBL/GenBank/DDBJ whole genome shotgun (WGS) entry which is preliminary data.</text>
</comment>
<keyword evidence="4" id="KW-0539">Nucleus</keyword>
<sequence>MPVGQLQKSRPQQAGSRPLLSRNTGQDGPLISAQAVTTKPNPSVDTEKHQAVLPIEKQSQQVVQDLINAAIGCITYLRGLIPEKSFCDMSYGGAAHEPQLQSESAAMSQESDKTRKKKEAGTRVKHIQRGSSLEADTLLDLIEKGIFSALRKGYLKAFQLVVFLDIDRPEIIQEAYTFSINYHRRESGKSVDIKDITMSTAIQNGTSCDQSAELLDVAQINRSVRALIRRLIVITQNLDLLPGKFVPHQTGF</sequence>
<evidence type="ECO:0000313" key="8">
    <source>
        <dbReference type="EMBL" id="KAK6505309.1"/>
    </source>
</evidence>
<dbReference type="GO" id="GO:0007130">
    <property type="term" value="P:synaptonemal complex assembly"/>
    <property type="evidence" value="ECO:0007669"/>
    <property type="project" value="TreeGrafter"/>
</dbReference>
<dbReference type="PANTHER" id="PTHR48225">
    <property type="entry name" value="HORMA DOMAIN-CONTAINING PROTEIN 1"/>
    <property type="match status" value="1"/>
</dbReference>
<evidence type="ECO:0000256" key="6">
    <source>
        <dbReference type="SAM" id="MobiDB-lite"/>
    </source>
</evidence>
<dbReference type="PROSITE" id="PS50815">
    <property type="entry name" value="HORMA"/>
    <property type="match status" value="1"/>
</dbReference>
<protein>
    <submittedName>
        <fullName evidence="8">DNA binding protein</fullName>
    </submittedName>
</protein>
<evidence type="ECO:0000256" key="1">
    <source>
        <dbReference type="ARBA" id="ARBA00004123"/>
    </source>
</evidence>
<organism evidence="8 9">
    <name type="scientific">Arthrobotrys musiformis</name>
    <dbReference type="NCBI Taxonomy" id="47236"/>
    <lineage>
        <taxon>Eukaryota</taxon>
        <taxon>Fungi</taxon>
        <taxon>Dikarya</taxon>
        <taxon>Ascomycota</taxon>
        <taxon>Pezizomycotina</taxon>
        <taxon>Orbiliomycetes</taxon>
        <taxon>Orbiliales</taxon>
        <taxon>Orbiliaceae</taxon>
        <taxon>Arthrobotrys</taxon>
    </lineage>
</organism>
<evidence type="ECO:0000313" key="9">
    <source>
        <dbReference type="Proteomes" id="UP001370758"/>
    </source>
</evidence>
<feature type="domain" description="HORMA" evidence="7">
    <location>
        <begin position="57"/>
        <end position="252"/>
    </location>
</feature>
<dbReference type="PANTHER" id="PTHR48225:SF7">
    <property type="entry name" value="MEIOSIS-SPECIFIC PROTEIN HOP1"/>
    <property type="match status" value="1"/>
</dbReference>
<evidence type="ECO:0000256" key="2">
    <source>
        <dbReference type="ARBA" id="ARBA00004286"/>
    </source>
</evidence>
<dbReference type="SUPFAM" id="SSF56019">
    <property type="entry name" value="The spindle assembly checkpoint protein mad2"/>
    <property type="match status" value="1"/>
</dbReference>
<dbReference type="InterPro" id="IPR036570">
    <property type="entry name" value="HORMA_dom_sf"/>
</dbReference>
<evidence type="ECO:0000256" key="5">
    <source>
        <dbReference type="ARBA" id="ARBA00023254"/>
    </source>
</evidence>
<keyword evidence="5" id="KW-0469">Meiosis</keyword>
<evidence type="ECO:0000259" key="7">
    <source>
        <dbReference type="PROSITE" id="PS50815"/>
    </source>
</evidence>
<dbReference type="EMBL" id="JAVHJL010000004">
    <property type="protein sequence ID" value="KAK6505309.1"/>
    <property type="molecule type" value="Genomic_DNA"/>
</dbReference>
<feature type="region of interest" description="Disordered" evidence="6">
    <location>
        <begin position="1"/>
        <end position="28"/>
    </location>
</feature>
<accession>A0AAV9WAT4</accession>